<evidence type="ECO:0000256" key="2">
    <source>
        <dbReference type="ARBA" id="ARBA00022737"/>
    </source>
</evidence>
<dbReference type="PANTHER" id="PTHR11638">
    <property type="entry name" value="ATP-DEPENDENT CLP PROTEASE"/>
    <property type="match status" value="1"/>
</dbReference>
<keyword evidence="2" id="KW-0677">Repeat</keyword>
<proteinExistence type="inferred from homology"/>
<dbReference type="EMBL" id="CAFBPZ010000100">
    <property type="protein sequence ID" value="CAB5041247.1"/>
    <property type="molecule type" value="Genomic_DNA"/>
</dbReference>
<evidence type="ECO:0000256" key="4">
    <source>
        <dbReference type="ARBA" id="ARBA00022840"/>
    </source>
</evidence>
<evidence type="ECO:0000256" key="6">
    <source>
        <dbReference type="SAM" id="Coils"/>
    </source>
</evidence>
<dbReference type="NCBIfam" id="TIGR03346">
    <property type="entry name" value="chaperone_ClpB"/>
    <property type="match status" value="1"/>
</dbReference>
<dbReference type="Pfam" id="PF10431">
    <property type="entry name" value="ClpB_D2-small"/>
    <property type="match status" value="1"/>
</dbReference>
<dbReference type="GO" id="GO:0005737">
    <property type="term" value="C:cytoplasm"/>
    <property type="evidence" value="ECO:0007669"/>
    <property type="project" value="InterPro"/>
</dbReference>
<keyword evidence="3" id="KW-0547">Nucleotide-binding</keyword>
<dbReference type="InterPro" id="IPR003593">
    <property type="entry name" value="AAA+_ATPase"/>
</dbReference>
<evidence type="ECO:0000256" key="3">
    <source>
        <dbReference type="ARBA" id="ARBA00022741"/>
    </source>
</evidence>
<dbReference type="InterPro" id="IPR018368">
    <property type="entry name" value="ClpA/B_CS1"/>
</dbReference>
<dbReference type="Pfam" id="PF07724">
    <property type="entry name" value="AAA_2"/>
    <property type="match status" value="1"/>
</dbReference>
<sequence>MDIQFTTKSQDALGASVRIAAAKGNPQVEPLHVLDSLLQQGEGIASALLNAVGANVQALTTHVRAALDSLPSASGSSVASPQLSNATYKVLNSAQELAKERGDEYVSTEHLLIGLAKDGGLGVTDVLAQVGATPAALIDALQNVRGAARVTSQDPEQTFQALEKFGIDLTARAREGKIDPVIGRDEEVRRTIQVLSRRTKNNPVLIGEPGVGKTAVVEGLARRIVEGDVPTSLQGKTLYSLDLAAMVAGAKYRGEFEERLKAVLDEIKNSDGQIITFIDELHTVVGAGAGGEGAMDAGNMLKPMLARGELRMIGATTLDEYRQYIEKDAALERRFQQVLVNQPSVEDTIAILRGIKEKYEAHHKVVISDSALVAAATLSDRYITQRFLPDKAIDLMDESASRLRMEIDSSPVEIDVLQRQVDRLRMEEMAVAKETDEASKERLKKIRDEIADKDEELKGLRARWDAEKAGLDRVGEIKVRIDDLRAVAERAQREGDFEQASRILYAEIPGLDEELARVSSEANERSAMVKEEVTADDIAEVVASWTGIPAGRLLEGETQKLLRMEDELGKRVVGQAEAVREVSDAVRRARAGISDPDRPTGSFMFLGPTGVGKTELAKTLAEFLFDDERAMVRIDMSEYSEKHSVSRLVGAPPGYVGYEEGGQLTEAVRRRPYSVVLLDEVEKAHPEVFDILLQVLDDGRLTDGQGRTVDFRNVILILTSNMGSQFLVELDTPYEVRKEQVLSAVRSHFRPEFLNRLDGMVTFEPLDRTQLTKVADIQMAALQSRLVDRRITLALSEDAKVWLVDKGFDPVYGARPLRRLIQTAIGDKLAKAILSGDVRDGDSVRIDVLDDGSDLILNQ</sequence>
<dbReference type="Gene3D" id="1.10.8.60">
    <property type="match status" value="1"/>
</dbReference>
<dbReference type="GO" id="GO:0005524">
    <property type="term" value="F:ATP binding"/>
    <property type="evidence" value="ECO:0007669"/>
    <property type="project" value="UniProtKB-KW"/>
</dbReference>
<dbReference type="Gene3D" id="3.40.50.300">
    <property type="entry name" value="P-loop containing nucleotide triphosphate hydrolases"/>
    <property type="match status" value="3"/>
</dbReference>
<dbReference type="FunFam" id="1.10.8.60:FF:000017">
    <property type="entry name" value="ATP-dependent chaperone ClpB"/>
    <property type="match status" value="1"/>
</dbReference>
<comment type="similarity">
    <text evidence="1">Belongs to the ClpA/ClpB family.</text>
</comment>
<dbReference type="Pfam" id="PF02861">
    <property type="entry name" value="Clp_N"/>
    <property type="match status" value="1"/>
</dbReference>
<dbReference type="GO" id="GO:0016887">
    <property type="term" value="F:ATP hydrolysis activity"/>
    <property type="evidence" value="ECO:0007669"/>
    <property type="project" value="InterPro"/>
</dbReference>
<keyword evidence="5" id="KW-0143">Chaperone</keyword>
<dbReference type="SMART" id="SM01086">
    <property type="entry name" value="ClpB_D2-small"/>
    <property type="match status" value="1"/>
</dbReference>
<dbReference type="Pfam" id="PF00004">
    <property type="entry name" value="AAA"/>
    <property type="match status" value="1"/>
</dbReference>
<dbReference type="FunFam" id="3.40.50.300:FF:000120">
    <property type="entry name" value="ATP-dependent chaperone ClpB"/>
    <property type="match status" value="1"/>
</dbReference>
<dbReference type="AlphaFoldDB" id="A0A6J7SJ46"/>
<dbReference type="InterPro" id="IPR041546">
    <property type="entry name" value="ClpA/ClpB_AAA_lid"/>
</dbReference>
<evidence type="ECO:0000259" key="7">
    <source>
        <dbReference type="PROSITE" id="PS51903"/>
    </source>
</evidence>
<dbReference type="FunFam" id="3.40.50.300:FF:000025">
    <property type="entry name" value="ATP-dependent Clp protease subunit"/>
    <property type="match status" value="1"/>
</dbReference>
<dbReference type="SUPFAM" id="SSF52540">
    <property type="entry name" value="P-loop containing nucleoside triphosphate hydrolases"/>
    <property type="match status" value="2"/>
</dbReference>
<feature type="domain" description="Clp R" evidence="7">
    <location>
        <begin position="1"/>
        <end position="147"/>
    </location>
</feature>
<dbReference type="InterPro" id="IPR017730">
    <property type="entry name" value="Chaperonin_ClpB"/>
</dbReference>
<keyword evidence="6" id="KW-0175">Coiled coil</keyword>
<dbReference type="InterPro" id="IPR027417">
    <property type="entry name" value="P-loop_NTPase"/>
</dbReference>
<gene>
    <name evidence="8" type="ORF">UFOPK4237_01281</name>
</gene>
<dbReference type="PROSITE" id="PS00870">
    <property type="entry name" value="CLPAB_1"/>
    <property type="match status" value="1"/>
</dbReference>
<dbReference type="GO" id="GO:0042026">
    <property type="term" value="P:protein refolding"/>
    <property type="evidence" value="ECO:0007669"/>
    <property type="project" value="InterPro"/>
</dbReference>
<dbReference type="PROSITE" id="PS51903">
    <property type="entry name" value="CLP_R"/>
    <property type="match status" value="1"/>
</dbReference>
<evidence type="ECO:0000256" key="5">
    <source>
        <dbReference type="ARBA" id="ARBA00023186"/>
    </source>
</evidence>
<dbReference type="PANTHER" id="PTHR11638:SF18">
    <property type="entry name" value="HEAT SHOCK PROTEIN 104"/>
    <property type="match status" value="1"/>
</dbReference>
<dbReference type="InterPro" id="IPR036628">
    <property type="entry name" value="Clp_N_dom_sf"/>
</dbReference>
<dbReference type="FunFam" id="3.40.50.300:FF:000010">
    <property type="entry name" value="Chaperone clpB 1, putative"/>
    <property type="match status" value="1"/>
</dbReference>
<dbReference type="InterPro" id="IPR003959">
    <property type="entry name" value="ATPase_AAA_core"/>
</dbReference>
<dbReference type="InterPro" id="IPR001270">
    <property type="entry name" value="ClpA/B"/>
</dbReference>
<accession>A0A6J7SJ46</accession>
<dbReference type="InterPro" id="IPR019489">
    <property type="entry name" value="Clp_ATPase_C"/>
</dbReference>
<dbReference type="PROSITE" id="PS00871">
    <property type="entry name" value="CLPAB_2"/>
    <property type="match status" value="1"/>
</dbReference>
<dbReference type="GO" id="GO:0034605">
    <property type="term" value="P:cellular response to heat"/>
    <property type="evidence" value="ECO:0007669"/>
    <property type="project" value="TreeGrafter"/>
</dbReference>
<feature type="coiled-coil region" evidence="6">
    <location>
        <begin position="414"/>
        <end position="494"/>
    </location>
</feature>
<evidence type="ECO:0000313" key="8">
    <source>
        <dbReference type="EMBL" id="CAB5041247.1"/>
    </source>
</evidence>
<organism evidence="8">
    <name type="scientific">freshwater metagenome</name>
    <dbReference type="NCBI Taxonomy" id="449393"/>
    <lineage>
        <taxon>unclassified sequences</taxon>
        <taxon>metagenomes</taxon>
        <taxon>ecological metagenomes</taxon>
    </lineage>
</organism>
<dbReference type="InterPro" id="IPR028299">
    <property type="entry name" value="ClpA/B_CS2"/>
</dbReference>
<keyword evidence="4" id="KW-0067">ATP-binding</keyword>
<name>A0A6J7SJ46_9ZZZZ</name>
<dbReference type="SUPFAM" id="SSF81923">
    <property type="entry name" value="Double Clp-N motif"/>
    <property type="match status" value="1"/>
</dbReference>
<dbReference type="Gene3D" id="1.10.1780.10">
    <property type="entry name" value="Clp, N-terminal domain"/>
    <property type="match status" value="1"/>
</dbReference>
<dbReference type="InterPro" id="IPR050130">
    <property type="entry name" value="ClpA_ClpB"/>
</dbReference>
<dbReference type="CDD" id="cd00009">
    <property type="entry name" value="AAA"/>
    <property type="match status" value="1"/>
</dbReference>
<dbReference type="CDD" id="cd19499">
    <property type="entry name" value="RecA-like_ClpB_Hsp104-like"/>
    <property type="match status" value="1"/>
</dbReference>
<protein>
    <submittedName>
        <fullName evidence="8">Unannotated protein</fullName>
    </submittedName>
</protein>
<dbReference type="InterPro" id="IPR004176">
    <property type="entry name" value="Clp_R_N"/>
</dbReference>
<dbReference type="SMART" id="SM00382">
    <property type="entry name" value="AAA"/>
    <property type="match status" value="2"/>
</dbReference>
<dbReference type="PRINTS" id="PR00300">
    <property type="entry name" value="CLPPROTEASEA"/>
</dbReference>
<reference evidence="8" key="1">
    <citation type="submission" date="2020-05" db="EMBL/GenBank/DDBJ databases">
        <authorList>
            <person name="Chiriac C."/>
            <person name="Salcher M."/>
            <person name="Ghai R."/>
            <person name="Kavagutti S V."/>
        </authorList>
    </citation>
    <scope>NUCLEOTIDE SEQUENCE</scope>
</reference>
<dbReference type="Pfam" id="PF17871">
    <property type="entry name" value="AAA_lid_9"/>
    <property type="match status" value="1"/>
</dbReference>
<evidence type="ECO:0000256" key="1">
    <source>
        <dbReference type="ARBA" id="ARBA00008675"/>
    </source>
</evidence>